<dbReference type="STRING" id="861450.HMPREF0080_01538"/>
<dbReference type="Proteomes" id="UP000005481">
    <property type="component" value="Unassembled WGS sequence"/>
</dbReference>
<feature type="compositionally biased region" description="Basic residues" evidence="1">
    <location>
        <begin position="1"/>
        <end position="10"/>
    </location>
</feature>
<proteinExistence type="predicted"/>
<evidence type="ECO:0000313" key="3">
    <source>
        <dbReference type="Proteomes" id="UP000005481"/>
    </source>
</evidence>
<keyword evidence="3" id="KW-1185">Reference proteome</keyword>
<evidence type="ECO:0000313" key="2">
    <source>
        <dbReference type="EMBL" id="EHM39406.1"/>
    </source>
</evidence>
<dbReference type="AlphaFoldDB" id="G9YIP4"/>
<accession>G9YIP4</accession>
<protein>
    <submittedName>
        <fullName evidence="2">Uncharacterized protein</fullName>
    </submittedName>
</protein>
<dbReference type="EMBL" id="AGCJ01000068">
    <property type="protein sequence ID" value="EHM39406.1"/>
    <property type="molecule type" value="Genomic_DNA"/>
</dbReference>
<feature type="region of interest" description="Disordered" evidence="1">
    <location>
        <begin position="1"/>
        <end position="37"/>
    </location>
</feature>
<sequence>MGKNAVKKKRDKDENIQLPFPDFRGPQGPAAVSPIGQRGIGIDDAVVSAGRMAEGVAVHEIGHPADCLPEDNGRGEKVAESPGVNMMDPRVYNAGCGAEEQAALDSHAALPDVRDFGEMIVVVRPVKKEDVPEPAADDAGEAATEGKVKNMKMPAAAVFFHNVKGSDACRYDPEHKEQAVGANGKGPDIKEILMHAERLPCV</sequence>
<gene>
    <name evidence="2" type="ORF">HMPREF0080_01538</name>
</gene>
<feature type="region of interest" description="Disordered" evidence="1">
    <location>
        <begin position="67"/>
        <end position="86"/>
    </location>
</feature>
<organism evidence="2 3">
    <name type="scientific">Anaeroglobus geminatus F0357</name>
    <dbReference type="NCBI Taxonomy" id="861450"/>
    <lineage>
        <taxon>Bacteria</taxon>
        <taxon>Bacillati</taxon>
        <taxon>Bacillota</taxon>
        <taxon>Negativicutes</taxon>
        <taxon>Veillonellales</taxon>
        <taxon>Veillonellaceae</taxon>
        <taxon>Anaeroglobus</taxon>
    </lineage>
</organism>
<name>G9YIP4_9FIRM</name>
<reference evidence="2 3" key="1">
    <citation type="submission" date="2011-08" db="EMBL/GenBank/DDBJ databases">
        <authorList>
            <person name="Weinstock G."/>
            <person name="Sodergren E."/>
            <person name="Clifton S."/>
            <person name="Fulton L."/>
            <person name="Fulton B."/>
            <person name="Courtney L."/>
            <person name="Fronick C."/>
            <person name="Harrison M."/>
            <person name="Strong C."/>
            <person name="Farmer C."/>
            <person name="Delahaunty K."/>
            <person name="Markovic C."/>
            <person name="Hall O."/>
            <person name="Minx P."/>
            <person name="Tomlinson C."/>
            <person name="Mitreva M."/>
            <person name="Hou S."/>
            <person name="Chen J."/>
            <person name="Wollam A."/>
            <person name="Pepin K.H."/>
            <person name="Johnson M."/>
            <person name="Bhonagiri V."/>
            <person name="Zhang X."/>
            <person name="Suruliraj S."/>
            <person name="Warren W."/>
            <person name="Chinwalla A."/>
            <person name="Mardis E.R."/>
            <person name="Wilson R.K."/>
        </authorList>
    </citation>
    <scope>NUCLEOTIDE SEQUENCE [LARGE SCALE GENOMIC DNA]</scope>
    <source>
        <strain evidence="2 3">F0357</strain>
    </source>
</reference>
<evidence type="ECO:0000256" key="1">
    <source>
        <dbReference type="SAM" id="MobiDB-lite"/>
    </source>
</evidence>
<dbReference type="HOGENOM" id="CLU_1352311_0_0_9"/>
<comment type="caution">
    <text evidence="2">The sequence shown here is derived from an EMBL/GenBank/DDBJ whole genome shotgun (WGS) entry which is preliminary data.</text>
</comment>